<dbReference type="PANTHER" id="PTHR11638:SF18">
    <property type="entry name" value="HEAT SHOCK PROTEIN 104"/>
    <property type="match status" value="1"/>
</dbReference>
<dbReference type="SUPFAM" id="SSF52540">
    <property type="entry name" value="P-loop containing nucleoside triphosphate hydrolases"/>
    <property type="match status" value="2"/>
</dbReference>
<keyword evidence="11" id="KW-1185">Reference proteome</keyword>
<dbReference type="PROSITE" id="PS00870">
    <property type="entry name" value="CLPAB_1"/>
    <property type="match status" value="1"/>
</dbReference>
<dbReference type="GO" id="GO:0005524">
    <property type="term" value="F:ATP binding"/>
    <property type="evidence" value="ECO:0007669"/>
    <property type="project" value="UniProtKB-KW"/>
</dbReference>
<dbReference type="CDD" id="cd19499">
    <property type="entry name" value="RecA-like_ClpB_Hsp104-like"/>
    <property type="match status" value="1"/>
</dbReference>
<dbReference type="STRING" id="159291.SAMN05920897_11549"/>
<dbReference type="PROSITE" id="PS51903">
    <property type="entry name" value="CLP_R"/>
    <property type="match status" value="1"/>
</dbReference>
<keyword evidence="2" id="KW-0547">Nucleotide-binding</keyword>
<keyword evidence="4" id="KW-0143">Chaperone</keyword>
<dbReference type="InterPro" id="IPR019489">
    <property type="entry name" value="Clp_ATPase_C"/>
</dbReference>
<organism evidence="10 11">
    <name type="scientific">Alkalispirochaeta americana</name>
    <dbReference type="NCBI Taxonomy" id="159291"/>
    <lineage>
        <taxon>Bacteria</taxon>
        <taxon>Pseudomonadati</taxon>
        <taxon>Spirochaetota</taxon>
        <taxon>Spirochaetia</taxon>
        <taxon>Spirochaetales</taxon>
        <taxon>Spirochaetaceae</taxon>
        <taxon>Alkalispirochaeta</taxon>
    </lineage>
</organism>
<dbReference type="PRINTS" id="PR00300">
    <property type="entry name" value="CLPPROTEASEA"/>
</dbReference>
<dbReference type="Proteomes" id="UP000186400">
    <property type="component" value="Unassembled WGS sequence"/>
</dbReference>
<evidence type="ECO:0000259" key="9">
    <source>
        <dbReference type="PROSITE" id="PS51903"/>
    </source>
</evidence>
<keyword evidence="3 10" id="KW-0067">ATP-binding</keyword>
<sequence>MFKGLTQRAQRVLQILAQDEAKRFHSEQLLPEHIMLAILKEGGGLGYKALEKVMIDPAKMQIELENSIPKKRGGFTLGDVPPSSRGRKVLEDSAEEARNLGHEYIGTEHLLLACCREHESKTSFFLDQFGVTVDMLREVIVDLSGGESRGSSPAGAAAGSGSGSAQGSTGGAGRRRVSTAQAGKKATPTLDEFARDLTSLARDNRLDPVVGRKREIERVIQILARRTKNNPVLIGEPGVGKTAIVEGLAQEIVNGTAPEVLMGKRVLTLDLASLIAGTKYRGEFEERLKRVMKEITNSGNVILFIDELHTIIGAGGAEGAIDASNMLKPALSRGEMQCIGATTLNEYKKYIEKDAALERRFQSVIVPEPSVEETIEILRGIKERYEEHHNVSYTPGALEVASVMSRRYIADRFLPDKAIDLIDEAGSRKRISNSVRPTEIAELERHIEQLNSEKIALVNSQNYERAAAVRDEVRQLKDRVEQLRSHWRVTLRSEQSVVDAEDINYVLSEITGIPLVRIAQSESERLLDIEKDLHRSVIGQDEAIQGIASAIRRSRTGLSAPERPMGSFIFLGPTGVGKSLLAKSLAEFLFGTSDALIRIDMSDYMEKHNVSRLVGAPPGYVGYEEGGVLTEKIRRKPYSVVLLDEIEKAHPDVFNLLLQILEEGELQDNLGHKVSFRNTVLIMTSNAGAREITRDASVGFRSNEGLLEYREIRASAMNELRKQFRPEFINRVDEIVVFHSLSDPQVRSILEILLGDMQTRLAERDITLEVTRSARDLLIERGYDVKYGARPLRRTIQREIEDPLAMDLLRRRFGEGDHILVGVRNGAFTFRRKAKKRTGSSEKPENSGSPEASEVSAPAAEKESPQGISLGDSSRGD</sequence>
<dbReference type="FunFam" id="3.40.50.300:FF:000025">
    <property type="entry name" value="ATP-dependent Clp protease subunit"/>
    <property type="match status" value="1"/>
</dbReference>
<dbReference type="Pfam" id="PF00004">
    <property type="entry name" value="AAA"/>
    <property type="match status" value="1"/>
</dbReference>
<dbReference type="InterPro" id="IPR003959">
    <property type="entry name" value="ATPase_AAA_core"/>
</dbReference>
<dbReference type="Gene3D" id="4.10.860.10">
    <property type="entry name" value="UVR domain"/>
    <property type="match status" value="1"/>
</dbReference>
<dbReference type="InterPro" id="IPR027417">
    <property type="entry name" value="P-loop_NTPase"/>
</dbReference>
<dbReference type="InterPro" id="IPR003593">
    <property type="entry name" value="AAA+_ATPase"/>
</dbReference>
<evidence type="ECO:0000256" key="5">
    <source>
        <dbReference type="PROSITE-ProRule" id="PRU01251"/>
    </source>
</evidence>
<feature type="domain" description="Clp R" evidence="9">
    <location>
        <begin position="1"/>
        <end position="146"/>
    </location>
</feature>
<evidence type="ECO:0000313" key="11">
    <source>
        <dbReference type="Proteomes" id="UP000186400"/>
    </source>
</evidence>
<dbReference type="RefSeq" id="WP_234969099.1">
    <property type="nucleotide sequence ID" value="NZ_FTMS01000015.1"/>
</dbReference>
<dbReference type="FunFam" id="3.40.50.300:FF:000010">
    <property type="entry name" value="Chaperone clpB 1, putative"/>
    <property type="match status" value="1"/>
</dbReference>
<dbReference type="SMART" id="SM01086">
    <property type="entry name" value="ClpB_D2-small"/>
    <property type="match status" value="1"/>
</dbReference>
<keyword evidence="10" id="KW-0378">Hydrolase</keyword>
<feature type="region of interest" description="Disordered" evidence="7">
    <location>
        <begin position="832"/>
        <end position="877"/>
    </location>
</feature>
<reference evidence="10 11" key="1">
    <citation type="submission" date="2017-01" db="EMBL/GenBank/DDBJ databases">
        <authorList>
            <person name="Mah S.A."/>
            <person name="Swanson W.J."/>
            <person name="Moy G.W."/>
            <person name="Vacquier V.D."/>
        </authorList>
    </citation>
    <scope>NUCLEOTIDE SEQUENCE [LARGE SCALE GENOMIC DNA]</scope>
    <source>
        <strain evidence="10 11">ASpG1</strain>
    </source>
</reference>
<evidence type="ECO:0000313" key="10">
    <source>
        <dbReference type="EMBL" id="SIQ80039.1"/>
    </source>
</evidence>
<dbReference type="GO" id="GO:0016887">
    <property type="term" value="F:ATP hydrolysis activity"/>
    <property type="evidence" value="ECO:0007669"/>
    <property type="project" value="InterPro"/>
</dbReference>
<dbReference type="GO" id="GO:0034605">
    <property type="term" value="P:cellular response to heat"/>
    <property type="evidence" value="ECO:0007669"/>
    <property type="project" value="TreeGrafter"/>
</dbReference>
<keyword evidence="1 5" id="KW-0677">Repeat</keyword>
<dbReference type="InterPro" id="IPR018368">
    <property type="entry name" value="ClpA/B_CS1"/>
</dbReference>
<dbReference type="SMART" id="SM00382">
    <property type="entry name" value="AAA"/>
    <property type="match status" value="2"/>
</dbReference>
<name>A0A1N6VQF2_9SPIO</name>
<dbReference type="PROSITE" id="PS50151">
    <property type="entry name" value="UVR"/>
    <property type="match status" value="1"/>
</dbReference>
<feature type="region of interest" description="Disordered" evidence="7">
    <location>
        <begin position="146"/>
        <end position="186"/>
    </location>
</feature>
<evidence type="ECO:0000256" key="6">
    <source>
        <dbReference type="SAM" id="Coils"/>
    </source>
</evidence>
<dbReference type="Pfam" id="PF17871">
    <property type="entry name" value="AAA_lid_9"/>
    <property type="match status" value="1"/>
</dbReference>
<feature type="coiled-coil region" evidence="6">
    <location>
        <begin position="440"/>
        <end position="486"/>
    </location>
</feature>
<evidence type="ECO:0000259" key="8">
    <source>
        <dbReference type="PROSITE" id="PS50151"/>
    </source>
</evidence>
<dbReference type="InterPro" id="IPR050130">
    <property type="entry name" value="ClpA_ClpB"/>
</dbReference>
<protein>
    <submittedName>
        <fullName evidence="10">ATP-dependent Clp protease ATP-binding subunit ClpC</fullName>
    </submittedName>
</protein>
<feature type="compositionally biased region" description="Low complexity" evidence="7">
    <location>
        <begin position="849"/>
        <end position="859"/>
    </location>
</feature>
<feature type="compositionally biased region" description="Gly residues" evidence="7">
    <location>
        <begin position="158"/>
        <end position="172"/>
    </location>
</feature>
<feature type="domain" description="UVR" evidence="8">
    <location>
        <begin position="444"/>
        <end position="479"/>
    </location>
</feature>
<evidence type="ECO:0000256" key="3">
    <source>
        <dbReference type="ARBA" id="ARBA00022840"/>
    </source>
</evidence>
<dbReference type="Pfam" id="PF02861">
    <property type="entry name" value="Clp_N"/>
    <property type="match status" value="1"/>
</dbReference>
<evidence type="ECO:0000256" key="7">
    <source>
        <dbReference type="SAM" id="MobiDB-lite"/>
    </source>
</evidence>
<dbReference type="AlphaFoldDB" id="A0A1N6VQF2"/>
<dbReference type="Pfam" id="PF07724">
    <property type="entry name" value="AAA_2"/>
    <property type="match status" value="1"/>
</dbReference>
<dbReference type="InterPro" id="IPR041546">
    <property type="entry name" value="ClpA/ClpB_AAA_lid"/>
</dbReference>
<feature type="compositionally biased region" description="Low complexity" evidence="7">
    <location>
        <begin position="146"/>
        <end position="157"/>
    </location>
</feature>
<evidence type="ECO:0000256" key="4">
    <source>
        <dbReference type="ARBA" id="ARBA00023186"/>
    </source>
</evidence>
<dbReference type="InterPro" id="IPR036628">
    <property type="entry name" value="Clp_N_dom_sf"/>
</dbReference>
<dbReference type="InterPro" id="IPR001943">
    <property type="entry name" value="UVR_dom"/>
</dbReference>
<proteinExistence type="predicted"/>
<keyword evidence="6" id="KW-0175">Coiled coil</keyword>
<dbReference type="EMBL" id="FTMS01000015">
    <property type="protein sequence ID" value="SIQ80039.1"/>
    <property type="molecule type" value="Genomic_DNA"/>
</dbReference>
<dbReference type="InterPro" id="IPR004176">
    <property type="entry name" value="Clp_R_N"/>
</dbReference>
<dbReference type="SUPFAM" id="SSF81923">
    <property type="entry name" value="Double Clp-N motif"/>
    <property type="match status" value="1"/>
</dbReference>
<evidence type="ECO:0000256" key="2">
    <source>
        <dbReference type="ARBA" id="ARBA00022741"/>
    </source>
</evidence>
<dbReference type="GO" id="GO:0006508">
    <property type="term" value="P:proteolysis"/>
    <property type="evidence" value="ECO:0007669"/>
    <property type="project" value="UniProtKB-KW"/>
</dbReference>
<dbReference type="Gene3D" id="1.10.1780.10">
    <property type="entry name" value="Clp, N-terminal domain"/>
    <property type="match status" value="1"/>
</dbReference>
<dbReference type="Gene3D" id="3.40.50.300">
    <property type="entry name" value="P-loop containing nucleotide triphosphate hydrolases"/>
    <property type="match status" value="2"/>
</dbReference>
<dbReference type="GO" id="GO:0005737">
    <property type="term" value="C:cytoplasm"/>
    <property type="evidence" value="ECO:0007669"/>
    <property type="project" value="TreeGrafter"/>
</dbReference>
<keyword evidence="10" id="KW-0645">Protease</keyword>
<dbReference type="PANTHER" id="PTHR11638">
    <property type="entry name" value="ATP-DEPENDENT CLP PROTEASE"/>
    <property type="match status" value="1"/>
</dbReference>
<dbReference type="Gene3D" id="1.10.8.60">
    <property type="match status" value="2"/>
</dbReference>
<dbReference type="CDD" id="cd00009">
    <property type="entry name" value="AAA"/>
    <property type="match status" value="1"/>
</dbReference>
<dbReference type="InterPro" id="IPR001270">
    <property type="entry name" value="ClpA/B"/>
</dbReference>
<accession>A0A1N6VQF2</accession>
<dbReference type="GO" id="GO:0008233">
    <property type="term" value="F:peptidase activity"/>
    <property type="evidence" value="ECO:0007669"/>
    <property type="project" value="UniProtKB-KW"/>
</dbReference>
<gene>
    <name evidence="10" type="ORF">SAMN05920897_11549</name>
</gene>
<dbReference type="Pfam" id="PF10431">
    <property type="entry name" value="ClpB_D2-small"/>
    <property type="match status" value="1"/>
</dbReference>
<evidence type="ECO:0000256" key="1">
    <source>
        <dbReference type="ARBA" id="ARBA00022737"/>
    </source>
</evidence>